<dbReference type="Gene3D" id="3.40.50.1360">
    <property type="match status" value="1"/>
</dbReference>
<dbReference type="EMBL" id="DVAB01000007">
    <property type="protein sequence ID" value="HIK00040.1"/>
    <property type="molecule type" value="Genomic_DNA"/>
</dbReference>
<dbReference type="GO" id="GO:0005829">
    <property type="term" value="C:cytosol"/>
    <property type="evidence" value="ECO:0007669"/>
    <property type="project" value="TreeGrafter"/>
</dbReference>
<dbReference type="Pfam" id="PF06026">
    <property type="entry name" value="Rib_5-P_isom_A"/>
    <property type="match status" value="1"/>
</dbReference>
<keyword evidence="5" id="KW-1185">Reference proteome</keyword>
<comment type="similarity">
    <text evidence="3">Belongs to the ribose 5-phosphate isomerase family.</text>
</comment>
<feature type="binding site" evidence="3">
    <location>
        <begin position="28"/>
        <end position="31"/>
    </location>
    <ligand>
        <name>substrate</name>
    </ligand>
</feature>
<evidence type="ECO:0000256" key="2">
    <source>
        <dbReference type="ARBA" id="ARBA00023235"/>
    </source>
</evidence>
<dbReference type="Proteomes" id="UP000646946">
    <property type="component" value="Unassembled WGS sequence"/>
</dbReference>
<feature type="binding site" evidence="3">
    <location>
        <position position="126"/>
    </location>
    <ligand>
        <name>substrate</name>
    </ligand>
</feature>
<dbReference type="SUPFAM" id="SSF75445">
    <property type="entry name" value="D-ribose-5-phosphate isomerase (RpiA), lid domain"/>
    <property type="match status" value="1"/>
</dbReference>
<accession>A0A832UUQ4</accession>
<feature type="binding site" evidence="3">
    <location>
        <begin position="99"/>
        <end position="102"/>
    </location>
    <ligand>
        <name>substrate</name>
    </ligand>
</feature>
<comment type="function">
    <text evidence="3">Catalyzes the reversible conversion of ribose-5-phosphate to ribulose 5-phosphate.</text>
</comment>
<dbReference type="NCBIfam" id="TIGR00021">
    <property type="entry name" value="rpiA"/>
    <property type="match status" value="1"/>
</dbReference>
<dbReference type="InterPro" id="IPR004788">
    <property type="entry name" value="Ribose5P_isomerase_type_A"/>
</dbReference>
<dbReference type="NCBIfam" id="NF001924">
    <property type="entry name" value="PRK00702.1"/>
    <property type="match status" value="1"/>
</dbReference>
<dbReference type="InterPro" id="IPR020672">
    <property type="entry name" value="Ribose5P_isomerase_typA_subgr"/>
</dbReference>
<comment type="pathway">
    <text evidence="3">Carbohydrate degradation; pentose phosphate pathway; D-ribose 5-phosphate from D-ribulose 5-phosphate (non-oxidative stage): step 1/1.</text>
</comment>
<evidence type="ECO:0000313" key="4">
    <source>
        <dbReference type="EMBL" id="HIK00040.1"/>
    </source>
</evidence>
<evidence type="ECO:0000313" key="5">
    <source>
        <dbReference type="Proteomes" id="UP000646946"/>
    </source>
</evidence>
<organism evidence="4 5">
    <name type="scientific">Candidatus Naiadarchaeum limnaeum</name>
    <dbReference type="NCBI Taxonomy" id="2756139"/>
    <lineage>
        <taxon>Archaea</taxon>
        <taxon>Candidatus Undinarchaeota</taxon>
        <taxon>Candidatus Undinarchaeia</taxon>
        <taxon>Candidatus Naiadarchaeales</taxon>
        <taxon>Candidatus Naiadarchaeaceae</taxon>
        <taxon>Candidatus Naiadarchaeum</taxon>
    </lineage>
</organism>
<dbReference type="GO" id="GO:0009052">
    <property type="term" value="P:pentose-phosphate shunt, non-oxidative branch"/>
    <property type="evidence" value="ECO:0007669"/>
    <property type="project" value="UniProtKB-UniRule"/>
</dbReference>
<dbReference type="PANTHER" id="PTHR11934">
    <property type="entry name" value="RIBOSE-5-PHOSPHATE ISOMERASE"/>
    <property type="match status" value="1"/>
</dbReference>
<evidence type="ECO:0000256" key="3">
    <source>
        <dbReference type="HAMAP-Rule" id="MF_00170"/>
    </source>
</evidence>
<sequence length="227" mass="24963">MEEKNLKELVGRKAASLVKSGMAIGLGTGSTVFYTIQELGRRIKEENLRFRAVPTSIDTEKKAKSLGITVVPFEQLEKTAIDLAIDGADEVDVELNLIKGGGGAHLREKRIAYKAKKFVVIVDGSKLSDILGSFPVPVEAKREKWESVKSELEKIGAKVSLRVKNGEIFLTDNGNYVLDAKFDFILKPARVESMINEISGVLENGIFRKEKVSEVWVGTGEGVKVKK</sequence>
<gene>
    <name evidence="3 4" type="primary">rpiA</name>
    <name evidence="4" type="ORF">H1016_00690</name>
</gene>
<evidence type="ECO:0000256" key="1">
    <source>
        <dbReference type="ARBA" id="ARBA00001713"/>
    </source>
</evidence>
<keyword evidence="2 3" id="KW-0413">Isomerase</keyword>
<dbReference type="FunFam" id="3.40.50.1360:FF:000001">
    <property type="entry name" value="Ribose-5-phosphate isomerase A"/>
    <property type="match status" value="1"/>
</dbReference>
<dbReference type="PANTHER" id="PTHR11934:SF0">
    <property type="entry name" value="RIBOSE-5-PHOSPHATE ISOMERASE"/>
    <property type="match status" value="1"/>
</dbReference>
<protein>
    <recommendedName>
        <fullName evidence="3">Ribose-5-phosphate isomerase A</fullName>
        <ecNumber evidence="3">5.3.1.6</ecNumber>
    </recommendedName>
    <alternativeName>
        <fullName evidence="3">Phosphoriboisomerase A</fullName>
        <shortName evidence="3">PRI</shortName>
    </alternativeName>
</protein>
<dbReference type="Gene3D" id="3.30.70.260">
    <property type="match status" value="1"/>
</dbReference>
<dbReference type="HAMAP" id="MF_00170">
    <property type="entry name" value="Rib_5P_isom_A"/>
    <property type="match status" value="1"/>
</dbReference>
<dbReference type="GO" id="GO:0004751">
    <property type="term" value="F:ribose-5-phosphate isomerase activity"/>
    <property type="evidence" value="ECO:0007669"/>
    <property type="project" value="UniProtKB-UniRule"/>
</dbReference>
<dbReference type="AlphaFoldDB" id="A0A832UUQ4"/>
<name>A0A832UUQ4_9ARCH</name>
<comment type="subunit">
    <text evidence="3">Homodimer.</text>
</comment>
<comment type="catalytic activity">
    <reaction evidence="1 3">
        <text>aldehydo-D-ribose 5-phosphate = D-ribulose 5-phosphate</text>
        <dbReference type="Rhea" id="RHEA:14657"/>
        <dbReference type="ChEBI" id="CHEBI:58121"/>
        <dbReference type="ChEBI" id="CHEBI:58273"/>
        <dbReference type="EC" id="5.3.1.6"/>
    </reaction>
</comment>
<comment type="caution">
    <text evidence="4">The sequence shown here is derived from an EMBL/GenBank/DDBJ whole genome shotgun (WGS) entry which is preliminary data.</text>
</comment>
<dbReference type="UniPathway" id="UPA00115">
    <property type="reaction ID" value="UER00412"/>
</dbReference>
<dbReference type="SUPFAM" id="SSF100950">
    <property type="entry name" value="NagB/RpiA/CoA transferase-like"/>
    <property type="match status" value="1"/>
</dbReference>
<proteinExistence type="inferred from homology"/>
<dbReference type="InterPro" id="IPR037171">
    <property type="entry name" value="NagB/RpiA_transferase-like"/>
</dbReference>
<dbReference type="GO" id="GO:0006014">
    <property type="term" value="P:D-ribose metabolic process"/>
    <property type="evidence" value="ECO:0007669"/>
    <property type="project" value="TreeGrafter"/>
</dbReference>
<dbReference type="EC" id="5.3.1.6" evidence="3"/>
<feature type="binding site" evidence="3">
    <location>
        <begin position="86"/>
        <end position="89"/>
    </location>
    <ligand>
        <name>substrate</name>
    </ligand>
</feature>
<reference evidence="4 5" key="1">
    <citation type="journal article" name="Nat. Commun.">
        <title>Undinarchaeota illuminate DPANN phylogeny and the impact of gene transfer on archaeal evolution.</title>
        <authorList>
            <person name="Dombrowski N."/>
            <person name="Williams T.A."/>
            <person name="Sun J."/>
            <person name="Woodcroft B.J."/>
            <person name="Lee J.H."/>
            <person name="Minh B.Q."/>
            <person name="Rinke C."/>
            <person name="Spang A."/>
        </authorList>
    </citation>
    <scope>NUCLEOTIDE SEQUENCE [LARGE SCALE GENOMIC DNA]</scope>
    <source>
        <strain evidence="4">MAG_bin1129</strain>
    </source>
</reference>
<feature type="active site" description="Proton acceptor" evidence="3">
    <location>
        <position position="108"/>
    </location>
</feature>
<dbReference type="CDD" id="cd01398">
    <property type="entry name" value="RPI_A"/>
    <property type="match status" value="1"/>
</dbReference>